<evidence type="ECO:0000313" key="5">
    <source>
        <dbReference type="Proteomes" id="UP001464923"/>
    </source>
</evidence>
<dbReference type="Pfam" id="PF00271">
    <property type="entry name" value="Helicase_C"/>
    <property type="match status" value="1"/>
</dbReference>
<dbReference type="InterPro" id="IPR013216">
    <property type="entry name" value="Methyltransf_11"/>
</dbReference>
<feature type="domain" description="Helicase C-terminal" evidence="3">
    <location>
        <begin position="1781"/>
        <end position="1863"/>
    </location>
</feature>
<feature type="compositionally biased region" description="Low complexity" evidence="1">
    <location>
        <begin position="364"/>
        <end position="373"/>
    </location>
</feature>
<dbReference type="EMBL" id="JBEDNP010000028">
    <property type="protein sequence ID" value="MEQ3542239.1"/>
    <property type="molecule type" value="Genomic_DNA"/>
</dbReference>
<feature type="compositionally biased region" description="Basic and acidic residues" evidence="1">
    <location>
        <begin position="330"/>
        <end position="363"/>
    </location>
</feature>
<evidence type="ECO:0000256" key="1">
    <source>
        <dbReference type="SAM" id="MobiDB-lite"/>
    </source>
</evidence>
<feature type="compositionally biased region" description="Low complexity" evidence="1">
    <location>
        <begin position="2216"/>
        <end position="2225"/>
    </location>
</feature>
<feature type="compositionally biased region" description="Polar residues" evidence="1">
    <location>
        <begin position="493"/>
        <end position="504"/>
    </location>
</feature>
<dbReference type="InterPro" id="IPR027417">
    <property type="entry name" value="P-loop_NTPase"/>
</dbReference>
<dbReference type="SUPFAM" id="SSF53335">
    <property type="entry name" value="S-adenosyl-L-methionine-dependent methyltransferases"/>
    <property type="match status" value="1"/>
</dbReference>
<dbReference type="InterPro" id="IPR014001">
    <property type="entry name" value="Helicase_ATP-bd"/>
</dbReference>
<protein>
    <submittedName>
        <fullName evidence="4">SNF2-related protein</fullName>
    </submittedName>
</protein>
<dbReference type="SUPFAM" id="SSF52540">
    <property type="entry name" value="P-loop containing nucleoside triphosphate hydrolases"/>
    <property type="match status" value="2"/>
</dbReference>
<comment type="caution">
    <text evidence="4">The sequence shown here is derived from an EMBL/GenBank/DDBJ whole genome shotgun (WGS) entry which is preliminary data.</text>
</comment>
<dbReference type="InterPro" id="IPR000330">
    <property type="entry name" value="SNF2_N"/>
</dbReference>
<sequence length="2248" mass="245181">MRPDPEQAERISVQARARFDAGEFVTARSLMDQAARLDPGRHEYWDRVRSLIDGHIATQAPTTTPAAPQPEAAPPAPAEQSTPEPAAPDPVTATQPSSAPAARGPESDDPARFPDATEVALTEVTANLLRIRITDVLDDDPEQDDLYGGYPTVDGTTLRVHDKRAMLATLDNELNITATNLRGPGRVPDAGDRRRYAAEEQGLFALRRRVAALPDPATGDSPGQTVQATITPAEPQTASPPEHEADSAPAAEPSGPRPEAPTTPPTPPAAPAGVEASAMPGVEDRVVARESGDVRMRRTADGRVWVRTSDAHTWRVAGPGETAAFDIETPEWRETRRREEAEHRQRREASRREARERYEKAQQDKAAAQATTPAPSPAPDDREESDELAALTRSPQERAAELATTTVLRLYARDEGMQTPEQWSATIAALPEPARQAVLDRLGFDQLDAMLEPAILADERTWRDELIARIGQLNPDIGRRAGEAAAERDARNSETSARALSPGSQAAETAAEPPAPTVPATPSEPAVTEQEQRPAAAGQFRPGSVRPPTGAKARVQANLAALSTLRSLGDRPATEAQQADLARWSGWGAVPEVFDDLRPEMSWARDQLAEMLDATEFARARSSMLNAHYTDPDLVEQVWTAVSELGFERGRVLEPGCGTGNYIGLAPAGAQVVGVEVEPTTAAIASALQPQAQIRSESFAESRFPNGSFDLVVGNVPFARTVLSDKVHNTGRHSIHNHFLIKSLHLTAPGGLVAAITSRYTLDARNPSARREMAELADLVGAIRLPQAAHQRTAGTDVITDLLVFRRREPDRVPQPFDWELTEVVDIGDEQVRMNSWFVQHPEMLCGTLTSGSGQYSSAEPRVVSDRPAAELLAERLAQVVDRARRDALLHSPTLPEVPQRAALPGPELDLEDGHLLIDADGQFQQVTDGAVEPFEVPKSRQAELRALLELRDTTVTLLEAEAATFEHSESIEELRADLNRYYDAYVDRYGPINRFKWRRTGRVDEAGNDIQARIVDKLGGFRADPRAPIVLALEVFDASTGTATKADVFSDRVIAPRTPARGADTPAEALAICMDTHGQVELSEIARLLGVDETEARTSLGELVFADPARDGQLVPAAEYLSGHVRRKLDQALAAAEDEPAYAANAAALREVVPPDIAPEDIVARLGVPWIEAGYVQTFLRETLDEPRLSVEHTYGTNWEVKGNEFSVAATSTWGTERYPAPKLAAALLAQKSIVVRDEIETLTADGSPTTRHVLNPAATTAAQAKADELAQRFSEWVWEDPKRATDLARVYNDRFNSTVLRNYDDVTLSLPGLTRTFEPNPHQYAAVARMISEPAVGLYHEVGAGKTAEMAIGVMELRRLQMVRKPCIVIPNHMIEQWSREFQQLYPRARILAASSADLRKDARRAFVARVATGDWDAVIITRGAFERIPMRPEAQEAYLDAELETLREALERGRAEGSSNRAVKRMQQRLDNAQERIKDKIARDYDPAVTFEATGIDYVVVDEAHDYKNLRTASNIAGAAIDGSNRAQDLDMKLHYLRNKHGHRVVTLATATPIANSITEAHVMQRYLRPDLLEQAGVLNFDAWAATFAATVSDVELSPDGSSFRMKGRFARFHNVPELLRMWWVSGDVKTADDLNLPRPDLLPRPEDGQRAPRTFLIPATEGQQQLISELGDRAEQVQARAVLPDVDNMLKISSDGRAGALDLRLLGRDMPFGESKIEIAADEIARIHHAHSDDEFLDADGEPHPRRGGFQLVFCDLGTPGDGAKRPGWNVYAELRDQLVERGLPRERVRFIHEAANDRKKAELFEACRAGEVSVLIGSTSKMGVGTNVQNRAVALHHLDCPWRPADLAQRDGRALRRGNQYSEIALNRYVVEGTFDAYMWQALARKAAFISQLMNGRLDVREIEGDIGDTALNYNEVKALAAGNPLLLDKAKADAELTKLERLERSHVQTRSRLRYTIEVHEGRVPELEGEIEALRAAIERRTDTRGEQFAIETGGRRLTDRNEAGTVLIGQLTAAATGPESTRPTEIPGIARLGGQSFDAFVWSAGPRAGYELRVSGTSHGGVVEGSKSQLLELSTSEKPGSLVVRMENRVAGLDEKLTRVQDDLQRTGEETQRATEQLERPFAHAAELEQARARVREIDAEMAGLAAPEPSSSDAAGPADTGAADPESPAPEPPASGDSSQSVAEAEQSAAAVAAALAAHRPPAGSPRAAPNSGSTPSPTGPPAPGPAPQPERHPVARRRL</sequence>
<feature type="region of interest" description="Disordered" evidence="1">
    <location>
        <begin position="60"/>
        <end position="113"/>
    </location>
</feature>
<gene>
    <name evidence="4" type="ORF">WHI96_25860</name>
</gene>
<feature type="compositionally biased region" description="Basic and acidic residues" evidence="1">
    <location>
        <begin position="481"/>
        <end position="492"/>
    </location>
</feature>
<feature type="compositionally biased region" description="Pro residues" evidence="1">
    <location>
        <begin position="255"/>
        <end position="270"/>
    </location>
</feature>
<dbReference type="Gene3D" id="3.40.50.150">
    <property type="entry name" value="Vaccinia Virus protein VP39"/>
    <property type="match status" value="1"/>
</dbReference>
<dbReference type="PRINTS" id="PR00507">
    <property type="entry name" value="N12N6MTFRASE"/>
</dbReference>
<evidence type="ECO:0000259" key="3">
    <source>
        <dbReference type="SMART" id="SM00490"/>
    </source>
</evidence>
<proteinExistence type="predicted"/>
<reference evidence="4 5" key="1">
    <citation type="submission" date="2024-03" db="EMBL/GenBank/DDBJ databases">
        <title>Draft genome sequence of Pseudonocardia tropica JCM 19149.</title>
        <authorList>
            <person name="Butdee W."/>
            <person name="Duangmal K."/>
        </authorList>
    </citation>
    <scope>NUCLEOTIDE SEQUENCE [LARGE SCALE GENOMIC DNA]</scope>
    <source>
        <strain evidence="4 5">JCM 19149</strain>
    </source>
</reference>
<dbReference type="PANTHER" id="PTHR41313:SF1">
    <property type="entry name" value="DNA METHYLASE ADENINE-SPECIFIC DOMAIN-CONTAINING PROTEIN"/>
    <property type="match status" value="1"/>
</dbReference>
<dbReference type="Pfam" id="PF00176">
    <property type="entry name" value="SNF2-rel_dom"/>
    <property type="match status" value="1"/>
</dbReference>
<feature type="compositionally biased region" description="Low complexity" evidence="1">
    <location>
        <begin position="2153"/>
        <end position="2174"/>
    </location>
</feature>
<feature type="compositionally biased region" description="Basic and acidic residues" evidence="1">
    <location>
        <begin position="282"/>
        <end position="294"/>
    </location>
</feature>
<dbReference type="PANTHER" id="PTHR41313">
    <property type="entry name" value="ADENINE-SPECIFIC METHYLTRANSFERASE"/>
    <property type="match status" value="1"/>
</dbReference>
<feature type="region of interest" description="Disordered" evidence="1">
    <location>
        <begin position="481"/>
        <end position="552"/>
    </location>
</feature>
<dbReference type="Pfam" id="PF08241">
    <property type="entry name" value="Methyltransf_11"/>
    <property type="match status" value="1"/>
</dbReference>
<dbReference type="SMART" id="SM00490">
    <property type="entry name" value="HELICc"/>
    <property type="match status" value="1"/>
</dbReference>
<dbReference type="InterPro" id="IPR029063">
    <property type="entry name" value="SAM-dependent_MTases_sf"/>
</dbReference>
<evidence type="ECO:0000259" key="2">
    <source>
        <dbReference type="SMART" id="SM00487"/>
    </source>
</evidence>
<dbReference type="SMART" id="SM00487">
    <property type="entry name" value="DEXDc"/>
    <property type="match status" value="1"/>
</dbReference>
<feature type="compositionally biased region" description="Low complexity" evidence="1">
    <location>
        <begin position="2182"/>
        <end position="2206"/>
    </location>
</feature>
<feature type="compositionally biased region" description="Pro residues" evidence="1">
    <location>
        <begin position="2226"/>
        <end position="2237"/>
    </location>
</feature>
<name>A0ABV1K1Z0_9PSEU</name>
<dbReference type="RefSeq" id="WP_345655130.1">
    <property type="nucleotide sequence ID" value="NZ_BAABLY010000108.1"/>
</dbReference>
<dbReference type="Gene3D" id="3.40.50.300">
    <property type="entry name" value="P-loop containing nucleotide triphosphate hydrolases"/>
    <property type="match status" value="2"/>
</dbReference>
<accession>A0ABV1K1Z0</accession>
<dbReference type="CDD" id="cd02440">
    <property type="entry name" value="AdoMet_MTases"/>
    <property type="match status" value="1"/>
</dbReference>
<dbReference type="InterPro" id="IPR001650">
    <property type="entry name" value="Helicase_C-like"/>
</dbReference>
<evidence type="ECO:0000313" key="4">
    <source>
        <dbReference type="EMBL" id="MEQ3542239.1"/>
    </source>
</evidence>
<feature type="compositionally biased region" description="Pro residues" evidence="1">
    <location>
        <begin position="67"/>
        <end position="77"/>
    </location>
</feature>
<feature type="domain" description="Helicase ATP-binding" evidence="2">
    <location>
        <begin position="1317"/>
        <end position="1587"/>
    </location>
</feature>
<feature type="region of interest" description="Disordered" evidence="1">
    <location>
        <begin position="2152"/>
        <end position="2248"/>
    </location>
</feature>
<dbReference type="Proteomes" id="UP001464923">
    <property type="component" value="Unassembled WGS sequence"/>
</dbReference>
<feature type="region of interest" description="Disordered" evidence="1">
    <location>
        <begin position="233"/>
        <end position="294"/>
    </location>
</feature>
<organism evidence="4 5">
    <name type="scientific">Pseudonocardia tropica</name>
    <dbReference type="NCBI Taxonomy" id="681289"/>
    <lineage>
        <taxon>Bacteria</taxon>
        <taxon>Bacillati</taxon>
        <taxon>Actinomycetota</taxon>
        <taxon>Actinomycetes</taxon>
        <taxon>Pseudonocardiales</taxon>
        <taxon>Pseudonocardiaceae</taxon>
        <taxon>Pseudonocardia</taxon>
    </lineage>
</organism>
<dbReference type="InterPro" id="IPR052933">
    <property type="entry name" value="DNA_Protect_Modify"/>
</dbReference>
<keyword evidence="5" id="KW-1185">Reference proteome</keyword>
<feature type="region of interest" description="Disordered" evidence="1">
    <location>
        <begin position="316"/>
        <end position="401"/>
    </location>
</feature>